<dbReference type="InterPro" id="IPR029055">
    <property type="entry name" value="Ntn_hydrolases_N"/>
</dbReference>
<dbReference type="InterPro" id="IPR043137">
    <property type="entry name" value="GGT_ssub_C"/>
</dbReference>
<dbReference type="AlphaFoldDB" id="A0A0T6B733"/>
<dbReference type="EMBL" id="LJIG01009397">
    <property type="protein sequence ID" value="KRT83161.1"/>
    <property type="molecule type" value="Genomic_DNA"/>
</dbReference>
<evidence type="ECO:0000313" key="2">
    <source>
        <dbReference type="Proteomes" id="UP000051574"/>
    </source>
</evidence>
<dbReference type="SUPFAM" id="SSF56235">
    <property type="entry name" value="N-terminal nucleophile aminohydrolases (Ntn hydrolases)"/>
    <property type="match status" value="1"/>
</dbReference>
<keyword evidence="2" id="KW-1185">Reference proteome</keyword>
<organism evidence="1 2">
    <name type="scientific">Oryctes borbonicus</name>
    <dbReference type="NCBI Taxonomy" id="1629725"/>
    <lineage>
        <taxon>Eukaryota</taxon>
        <taxon>Metazoa</taxon>
        <taxon>Ecdysozoa</taxon>
        <taxon>Arthropoda</taxon>
        <taxon>Hexapoda</taxon>
        <taxon>Insecta</taxon>
        <taxon>Pterygota</taxon>
        <taxon>Neoptera</taxon>
        <taxon>Endopterygota</taxon>
        <taxon>Coleoptera</taxon>
        <taxon>Polyphaga</taxon>
        <taxon>Scarabaeiformia</taxon>
        <taxon>Scarabaeidae</taxon>
        <taxon>Dynastinae</taxon>
        <taxon>Oryctes</taxon>
    </lineage>
</organism>
<gene>
    <name evidence="1" type="ORF">AMK59_4588</name>
</gene>
<proteinExistence type="predicted"/>
<feature type="non-terminal residue" evidence="1">
    <location>
        <position position="215"/>
    </location>
</feature>
<name>A0A0T6B733_9SCAR</name>
<accession>A0A0T6B733</accession>
<dbReference type="OrthoDB" id="9977870at2759"/>
<protein>
    <submittedName>
        <fullName evidence="1">Uncharacterized protein</fullName>
    </submittedName>
</protein>
<reference evidence="1 2" key="1">
    <citation type="submission" date="2015-09" db="EMBL/GenBank/DDBJ databases">
        <title>Draft genome of the scarab beetle Oryctes borbonicus.</title>
        <authorList>
            <person name="Meyer J.M."/>
            <person name="Markov G.V."/>
            <person name="Baskaran P."/>
            <person name="Herrmann M."/>
            <person name="Sommer R.J."/>
            <person name="Roedelsperger C."/>
        </authorList>
    </citation>
    <scope>NUCLEOTIDE SEQUENCE [LARGE SCALE GENOMIC DNA]</scope>
    <source>
        <strain evidence="1">OB123</strain>
        <tissue evidence="1">Whole animal</tissue>
    </source>
</reference>
<sequence>MARNYGVIKNEETTKRLFKNYNIFYPKSQNIGEVLLSNLENVRKSNVTEEEIGNVDYIYNLANITRNTYDEYNVWSQFHQGTVSNIAVIDLNDLYVSLVIGMYSAFGSLQMSNNGYLLDIKSSMPYSILPVIITDARYICGKRIILGVNDVCVATQIILNWMYGVADTTTVIEYPRFVYVDNNTIGLEYDPKFSDAVVAELQKLATLSVIKEPYS</sequence>
<dbReference type="Gene3D" id="3.60.20.40">
    <property type="match status" value="1"/>
</dbReference>
<evidence type="ECO:0000313" key="1">
    <source>
        <dbReference type="EMBL" id="KRT83161.1"/>
    </source>
</evidence>
<dbReference type="Proteomes" id="UP000051574">
    <property type="component" value="Unassembled WGS sequence"/>
</dbReference>
<comment type="caution">
    <text evidence="1">The sequence shown here is derived from an EMBL/GenBank/DDBJ whole genome shotgun (WGS) entry which is preliminary data.</text>
</comment>